<protein>
    <submittedName>
        <fullName evidence="6">Integrator complex subunit 4</fullName>
    </submittedName>
</protein>
<dbReference type="InterPro" id="IPR057412">
    <property type="entry name" value="INTS4_C"/>
</dbReference>
<reference evidence="6" key="1">
    <citation type="submission" date="2025-08" db="UniProtKB">
        <authorList>
            <consortium name="RefSeq"/>
        </authorList>
    </citation>
    <scope>IDENTIFICATION</scope>
    <source>
        <tissue evidence="6">Whole Larva</tissue>
    </source>
</reference>
<dbReference type="Gene3D" id="1.25.10.10">
    <property type="entry name" value="Leucine-rich Repeat Variant"/>
    <property type="match status" value="1"/>
</dbReference>
<gene>
    <name evidence="6" type="primary">LOC108569443</name>
</gene>
<dbReference type="RefSeq" id="XP_017786488.1">
    <property type="nucleotide sequence ID" value="XM_017930999.1"/>
</dbReference>
<evidence type="ECO:0000313" key="6">
    <source>
        <dbReference type="RefSeq" id="XP_017786488.1"/>
    </source>
</evidence>
<evidence type="ECO:0000259" key="4">
    <source>
        <dbReference type="Pfam" id="PF25458"/>
    </source>
</evidence>
<feature type="domain" description="INTS4 8 helical bundle" evidence="3">
    <location>
        <begin position="611"/>
        <end position="810"/>
    </location>
</feature>
<name>A0ABM1NI38_NICVS</name>
<dbReference type="Pfam" id="PF25458">
    <property type="entry name" value="INTS4_C"/>
    <property type="match status" value="1"/>
</dbReference>
<accession>A0ABM1NI38</accession>
<dbReference type="InterPro" id="IPR011989">
    <property type="entry name" value="ARM-like"/>
</dbReference>
<keyword evidence="5" id="KW-1185">Reference proteome</keyword>
<evidence type="ECO:0000256" key="1">
    <source>
        <dbReference type="ARBA" id="ARBA00004123"/>
    </source>
</evidence>
<dbReference type="SUPFAM" id="SSF48371">
    <property type="entry name" value="ARM repeat"/>
    <property type="match status" value="1"/>
</dbReference>
<dbReference type="GeneID" id="108569443"/>
<proteinExistence type="predicted"/>
<comment type="subcellular location">
    <subcellularLocation>
        <location evidence="1">Nucleus</location>
    </subcellularLocation>
</comment>
<dbReference type="PANTHER" id="PTHR20938">
    <property type="entry name" value="INTEGRATOR COMPLEX SUBUNIT 4"/>
    <property type="match status" value="1"/>
</dbReference>
<feature type="domain" description="Integrator complex subunit 4/Protein SIEL C-terminal Ig-like" evidence="4">
    <location>
        <begin position="819"/>
        <end position="954"/>
    </location>
</feature>
<dbReference type="Proteomes" id="UP000695000">
    <property type="component" value="Unplaced"/>
</dbReference>
<evidence type="ECO:0000259" key="3">
    <source>
        <dbReference type="Pfam" id="PF24493"/>
    </source>
</evidence>
<dbReference type="InterPro" id="IPR056235">
    <property type="entry name" value="INTS4_8HBD"/>
</dbReference>
<dbReference type="InterPro" id="IPR016024">
    <property type="entry name" value="ARM-type_fold"/>
</dbReference>
<keyword evidence="2" id="KW-0539">Nucleus</keyword>
<evidence type="ECO:0000256" key="2">
    <source>
        <dbReference type="ARBA" id="ARBA00023242"/>
    </source>
</evidence>
<dbReference type="Pfam" id="PF24493">
    <property type="entry name" value="INTS4_8HBD"/>
    <property type="match status" value="1"/>
</dbReference>
<dbReference type="PANTHER" id="PTHR20938:SF0">
    <property type="entry name" value="INTEGRATOR COMPLEX SUBUNIT 4"/>
    <property type="match status" value="1"/>
</dbReference>
<evidence type="ECO:0000313" key="5">
    <source>
        <dbReference type="Proteomes" id="UP000695000"/>
    </source>
</evidence>
<organism evidence="5 6">
    <name type="scientific">Nicrophorus vespilloides</name>
    <name type="common">Boreal carrion beetle</name>
    <dbReference type="NCBI Taxonomy" id="110193"/>
    <lineage>
        <taxon>Eukaryota</taxon>
        <taxon>Metazoa</taxon>
        <taxon>Ecdysozoa</taxon>
        <taxon>Arthropoda</taxon>
        <taxon>Hexapoda</taxon>
        <taxon>Insecta</taxon>
        <taxon>Pterygota</taxon>
        <taxon>Neoptera</taxon>
        <taxon>Endopterygota</taxon>
        <taxon>Coleoptera</taxon>
        <taxon>Polyphaga</taxon>
        <taxon>Staphyliniformia</taxon>
        <taxon>Silphidae</taxon>
        <taxon>Nicrophorinae</taxon>
        <taxon>Nicrophorus</taxon>
    </lineage>
</organism>
<sequence>MAAVLKKRALAEYSQTQTLNKQDYAQQQPVKKLCLVKKPTTDSAGLVILSCLDTCKSSKEALHTLLRISDCVEFDPSDIPEAIRRLCKYFRIENESAVKVKILALIAELGNLEGADVILVIDDIINLIEKETSHKVIAQALKTLLTLSNHMKDNQIILGKLIEIAKNYLKDVSHSVKCRSLEMLGFLVPLCKEKDLEGMSNLVVSYFDNGDARVRAQAFSTMIHFHEKGLKLNPTIYKSVCDGLKDDYEIVRKVVLKLLWVLGTTFPENIVVLPDSEQEIRLIDDAFAKICNSVNDLSMHVRTHAAKLLGSMKLVSMRFLNQTLDKKLMSNMRRKRTAHELQWENVTSGEWASGKKWADDAPREVIDKDRINLMSSGSCGAFVHGLEDEYLEVRSASVESLCQLSLNNQQFANLSLDFLVDMFNDEIEDVRLKAIDSLRCISEHITLRDDQLETILGAIEDFSQEIREGLHRMLASCTMSTTAGLRMCVEKLLDNLKKYPQDRRSTYKCLQRIGAQHPELVLPLVPQFLSIHPFFDMAESDVDNPQYICILILVLNAAKFNTTIPPLFEPQTLRHYSYLRDTMPTLVPKLCLPNENNNAIVTPSSVPESLEFLKNVIDNLNIENNTVRMQTNLLEVSKEHLLRLSEMDSVVAGTAKFTSLYIGAQLLMSQILEKGFFSNLANLAAQESTNLKNNIEQLLLHCLKLQYLFVGMSPLEYCAVKQMRLRTLGLNLVYIVKGSNASALAPCHHFLSAVEDMQRELTNENLEPDAFTESLFRELAMVEEPKPGIVARILTPILIEAKLGKIPQPNTLIQMSSVQILEPSGQSDSTLKFTAGLIMAVPFEAELLRLSEPSRLRIKVKYPDQRTQVTLPRPAHIKPLNYDGNANDAKFGQDLRLLTTVLISHQVWSEACNVEISIALAVPEGDIGKRKSSELNPYLIDLCKPVKVSVSPKPIKRTTL</sequence>